<accession>A0A139HDN2</accession>
<reference evidence="2 3" key="1">
    <citation type="submission" date="2015-07" db="EMBL/GenBank/DDBJ databases">
        <title>Comparative genomics of the Sigatoka disease complex on banana suggests a link between parallel evolutionary changes in Pseudocercospora fijiensis and Pseudocercospora eumusae and increased virulence on the banana host.</title>
        <authorList>
            <person name="Chang T.-C."/>
            <person name="Salvucci A."/>
            <person name="Crous P.W."/>
            <person name="Stergiopoulos I."/>
        </authorList>
    </citation>
    <scope>NUCLEOTIDE SEQUENCE [LARGE SCALE GENOMIC DNA]</scope>
    <source>
        <strain evidence="2 3">CBS 114824</strain>
    </source>
</reference>
<dbReference type="AlphaFoldDB" id="A0A139HDN2"/>
<keyword evidence="3" id="KW-1185">Reference proteome</keyword>
<comment type="caution">
    <text evidence="2">The sequence shown here is derived from an EMBL/GenBank/DDBJ whole genome shotgun (WGS) entry which is preliminary data.</text>
</comment>
<dbReference type="Proteomes" id="UP000070133">
    <property type="component" value="Unassembled WGS sequence"/>
</dbReference>
<dbReference type="OrthoDB" id="3648063at2759"/>
<dbReference type="EMBL" id="LFZN01000071">
    <property type="protein sequence ID" value="KXT00560.1"/>
    <property type="molecule type" value="Genomic_DNA"/>
</dbReference>
<gene>
    <name evidence="2" type="ORF">AC578_5237</name>
</gene>
<name>A0A139HDN2_9PEZI</name>
<organism evidence="2 3">
    <name type="scientific">Pseudocercospora eumusae</name>
    <dbReference type="NCBI Taxonomy" id="321146"/>
    <lineage>
        <taxon>Eukaryota</taxon>
        <taxon>Fungi</taxon>
        <taxon>Dikarya</taxon>
        <taxon>Ascomycota</taxon>
        <taxon>Pezizomycotina</taxon>
        <taxon>Dothideomycetes</taxon>
        <taxon>Dothideomycetidae</taxon>
        <taxon>Mycosphaerellales</taxon>
        <taxon>Mycosphaerellaceae</taxon>
        <taxon>Pseudocercospora</taxon>
    </lineage>
</organism>
<evidence type="ECO:0000313" key="3">
    <source>
        <dbReference type="Proteomes" id="UP000070133"/>
    </source>
</evidence>
<feature type="compositionally biased region" description="Low complexity" evidence="1">
    <location>
        <begin position="111"/>
        <end position="123"/>
    </location>
</feature>
<sequence>MKSTQSKKPSKPKRVPDVPIADYCQYNIAAYTLFFSRGIAFRVIDHSPSNIDRKDSSAPIPEEEPVDQTKTEDSPNSAEPVSLNTQALAKLQISGHSVKDIKSDDPPSAISTKSTDTSFTNTSTASTTFTGQISLLPTLSSAHTILNNPNDTTTGFTTLYTSWDRALGQSRWLQRRNPTSTNISIQALDLDLLSYYTPIYSSPLIISELHRRKLARNLRTRTFDHEILLHSHVLALHIGTLVDIPAGGISRSLPTYFGSVALPRETWEEIEFYARNEEGDVRRESPEMYYRSAFRTAGEEEDERKLDSVLSWFFLEIYRCRGWADEGKLLQLVACMSEMKGRMYGRFEVRLGERMARRRCEGVAAI</sequence>
<evidence type="ECO:0000256" key="1">
    <source>
        <dbReference type="SAM" id="MobiDB-lite"/>
    </source>
</evidence>
<proteinExistence type="predicted"/>
<evidence type="ECO:0000313" key="2">
    <source>
        <dbReference type="EMBL" id="KXT00560.1"/>
    </source>
</evidence>
<protein>
    <submittedName>
        <fullName evidence="2">Uncharacterized protein</fullName>
    </submittedName>
</protein>
<feature type="region of interest" description="Disordered" evidence="1">
    <location>
        <begin position="48"/>
        <end position="81"/>
    </location>
</feature>
<feature type="region of interest" description="Disordered" evidence="1">
    <location>
        <begin position="97"/>
        <end position="123"/>
    </location>
</feature>